<keyword evidence="2" id="KW-1185">Reference proteome</keyword>
<accession>A0A6G0WJ65</accession>
<gene>
    <name evidence="1" type="ORF">Ae201684_014683</name>
</gene>
<dbReference type="EMBL" id="VJMJ01000199">
    <property type="protein sequence ID" value="KAF0727266.1"/>
    <property type="molecule type" value="Genomic_DNA"/>
</dbReference>
<comment type="caution">
    <text evidence="1">The sequence shown here is derived from an EMBL/GenBank/DDBJ whole genome shotgun (WGS) entry which is preliminary data.</text>
</comment>
<evidence type="ECO:0000313" key="2">
    <source>
        <dbReference type="Proteomes" id="UP000481153"/>
    </source>
</evidence>
<reference evidence="1 2" key="1">
    <citation type="submission" date="2019-07" db="EMBL/GenBank/DDBJ databases">
        <title>Genomics analysis of Aphanomyces spp. identifies a new class of oomycete effector associated with host adaptation.</title>
        <authorList>
            <person name="Gaulin E."/>
        </authorList>
    </citation>
    <scope>NUCLEOTIDE SEQUENCE [LARGE SCALE GENOMIC DNA]</scope>
    <source>
        <strain evidence="1 2">ATCC 201684</strain>
    </source>
</reference>
<sequence>MIKYRIPPDEVKIAMSSGVLDMLNVIEPDKVEKQGIKWVRRKIKESCDEGGLGYSKQKWSRFWKYFVKTWIHLYPPHLWTVHGVRMDAVARTNSPLERFNRELKSSFGTPHPLLPRFVQGYRRNISKICEASRGHSTWFSCASLETTPRESTKGSDS</sequence>
<dbReference type="AlphaFoldDB" id="A0A6G0WJ65"/>
<dbReference type="Proteomes" id="UP000481153">
    <property type="component" value="Unassembled WGS sequence"/>
</dbReference>
<evidence type="ECO:0000313" key="1">
    <source>
        <dbReference type="EMBL" id="KAF0727266.1"/>
    </source>
</evidence>
<dbReference type="VEuPathDB" id="FungiDB:AeMF1_015020"/>
<protein>
    <submittedName>
        <fullName evidence="1">Uncharacterized protein</fullName>
    </submittedName>
</protein>
<organism evidence="1 2">
    <name type="scientific">Aphanomyces euteiches</name>
    <dbReference type="NCBI Taxonomy" id="100861"/>
    <lineage>
        <taxon>Eukaryota</taxon>
        <taxon>Sar</taxon>
        <taxon>Stramenopiles</taxon>
        <taxon>Oomycota</taxon>
        <taxon>Saprolegniomycetes</taxon>
        <taxon>Saprolegniales</taxon>
        <taxon>Verrucalvaceae</taxon>
        <taxon>Aphanomyces</taxon>
    </lineage>
</organism>
<name>A0A6G0WJ65_9STRA</name>
<proteinExistence type="predicted"/>